<dbReference type="Pfam" id="PF01266">
    <property type="entry name" value="DAO"/>
    <property type="match status" value="1"/>
</dbReference>
<dbReference type="RefSeq" id="WP_081127494.1">
    <property type="nucleotide sequence ID" value="NZ_LDOS01000002.1"/>
</dbReference>
<name>A0A4S3KNI4_9GAMM</name>
<evidence type="ECO:0000256" key="1">
    <source>
        <dbReference type="ARBA" id="ARBA00023002"/>
    </source>
</evidence>
<keyword evidence="4" id="KW-1185">Reference proteome</keyword>
<dbReference type="EMBL" id="MWQO01000025">
    <property type="protein sequence ID" value="THD10517.1"/>
    <property type="molecule type" value="Genomic_DNA"/>
</dbReference>
<dbReference type="SUPFAM" id="SSF51905">
    <property type="entry name" value="FAD/NAD(P)-binding domain"/>
    <property type="match status" value="1"/>
</dbReference>
<dbReference type="GO" id="GO:0005737">
    <property type="term" value="C:cytoplasm"/>
    <property type="evidence" value="ECO:0007669"/>
    <property type="project" value="TreeGrafter"/>
</dbReference>
<protein>
    <submittedName>
        <fullName evidence="3">FAD-dependent oxidoreductase</fullName>
    </submittedName>
</protein>
<dbReference type="Gene3D" id="3.30.9.10">
    <property type="entry name" value="D-Amino Acid Oxidase, subunit A, domain 2"/>
    <property type="match status" value="1"/>
</dbReference>
<evidence type="ECO:0000313" key="4">
    <source>
        <dbReference type="Proteomes" id="UP000307749"/>
    </source>
</evidence>
<dbReference type="Gene3D" id="3.50.50.60">
    <property type="entry name" value="FAD/NAD(P)-binding domain"/>
    <property type="match status" value="1"/>
</dbReference>
<reference evidence="3 4" key="1">
    <citation type="submission" date="2017-02" db="EMBL/GenBank/DDBJ databases">
        <title>Whole genome sequencing of Metallibacterium scheffleri DSM 24874 (T).</title>
        <authorList>
            <person name="Kumar S."/>
            <person name="Patil P."/>
            <person name="Patil P.B."/>
        </authorList>
    </citation>
    <scope>NUCLEOTIDE SEQUENCE [LARGE SCALE GENOMIC DNA]</scope>
    <source>
        <strain evidence="3 4">DSM 24874</strain>
    </source>
</reference>
<dbReference type="STRING" id="993689.GCA_002077135_02126"/>
<evidence type="ECO:0000313" key="3">
    <source>
        <dbReference type="EMBL" id="THD10517.1"/>
    </source>
</evidence>
<keyword evidence="1" id="KW-0560">Oxidoreductase</keyword>
<dbReference type="Proteomes" id="UP000307749">
    <property type="component" value="Unassembled WGS sequence"/>
</dbReference>
<dbReference type="AlphaFoldDB" id="A0A4S3KNI4"/>
<dbReference type="InterPro" id="IPR006076">
    <property type="entry name" value="FAD-dep_OxRdtase"/>
</dbReference>
<dbReference type="InterPro" id="IPR036188">
    <property type="entry name" value="FAD/NAD-bd_sf"/>
</dbReference>
<sequence>MRAPLAAASYYEARAAAVPALPALTGQVEAEVAIVGGGYAGLTTALGLAERGQRGVLLLEAERIGFGASGRNGGFVFAGYSLGEDVLIKRLGVERARALYQATVQGVNLLRRRVQQYQIPCDLADAGVLWANWFRDPRVLTQRRDTLAQLGAEWQPIEPDALREWIHSTRYHGALFEPNAMHLDPLAYARGLAQAAIGQGVDVRETSRVLRLERLRGGGFRLHTGGGRADVRQVLLATGGYLSGLDARIDRAVLPIATYVMTTEPLGTRLYDCLTSAAAVYDSRFAFDYYRPLADTRLLWGGRIAVRERSPEDVRRLLYRDLLRVFPQLQGVRIDYGWSGLMSYARHQMPQLGGDGKGLWWAQAFGGHGLAPTTVAGELLAAAIARGDEAWREFARFGVNSALRPWGYLAAQARYNWLQLGDAKKDRRERRGD</sequence>
<dbReference type="GO" id="GO:0016491">
    <property type="term" value="F:oxidoreductase activity"/>
    <property type="evidence" value="ECO:0007669"/>
    <property type="project" value="UniProtKB-KW"/>
</dbReference>
<feature type="domain" description="FAD dependent oxidoreductase" evidence="2">
    <location>
        <begin position="32"/>
        <end position="382"/>
    </location>
</feature>
<proteinExistence type="predicted"/>
<organism evidence="3 4">
    <name type="scientific">Metallibacterium scheffleri</name>
    <dbReference type="NCBI Taxonomy" id="993689"/>
    <lineage>
        <taxon>Bacteria</taxon>
        <taxon>Pseudomonadati</taxon>
        <taxon>Pseudomonadota</taxon>
        <taxon>Gammaproteobacteria</taxon>
        <taxon>Lysobacterales</taxon>
        <taxon>Rhodanobacteraceae</taxon>
        <taxon>Metallibacterium</taxon>
    </lineage>
</organism>
<evidence type="ECO:0000259" key="2">
    <source>
        <dbReference type="Pfam" id="PF01266"/>
    </source>
</evidence>
<accession>A0A4S3KNI4</accession>
<comment type="caution">
    <text evidence="3">The sequence shown here is derived from an EMBL/GenBank/DDBJ whole genome shotgun (WGS) entry which is preliminary data.</text>
</comment>
<dbReference type="PANTHER" id="PTHR13847">
    <property type="entry name" value="SARCOSINE DEHYDROGENASE-RELATED"/>
    <property type="match status" value="1"/>
</dbReference>
<dbReference type="OrthoDB" id="6925984at2"/>
<gene>
    <name evidence="3" type="ORF">B1806_07975</name>
</gene>
<dbReference type="PANTHER" id="PTHR13847:SF281">
    <property type="entry name" value="FAD DEPENDENT OXIDOREDUCTASE DOMAIN-CONTAINING PROTEIN"/>
    <property type="match status" value="1"/>
</dbReference>